<dbReference type="EMBL" id="CABITT030000006">
    <property type="protein sequence ID" value="VVB08630.1"/>
    <property type="molecule type" value="Genomic_DNA"/>
</dbReference>
<accession>A0A565C4T9</accession>
<sequence>MLGELRMSKNLEIAFEQECKTPDPFTAKDQCADTYIKRDITEWIKLGEPPQNVLIVSSDSGFQDSMKEL</sequence>
<name>A0A565C4T9_9BRAS</name>
<dbReference type="AlphaFoldDB" id="A0A565C4T9"/>
<gene>
    <name evidence="1" type="ORF">ANE_LOCUS19074</name>
</gene>
<comment type="caution">
    <text evidence="1">The sequence shown here is derived from an EMBL/GenBank/DDBJ whole genome shotgun (WGS) entry which is preliminary data.</text>
</comment>
<protein>
    <submittedName>
        <fullName evidence="1">Uncharacterized protein</fullName>
    </submittedName>
</protein>
<reference evidence="1" key="1">
    <citation type="submission" date="2019-07" db="EMBL/GenBank/DDBJ databases">
        <authorList>
            <person name="Dittberner H."/>
        </authorList>
    </citation>
    <scope>NUCLEOTIDE SEQUENCE [LARGE SCALE GENOMIC DNA]</scope>
</reference>
<evidence type="ECO:0000313" key="2">
    <source>
        <dbReference type="Proteomes" id="UP000489600"/>
    </source>
</evidence>
<evidence type="ECO:0000313" key="1">
    <source>
        <dbReference type="EMBL" id="VVB08630.1"/>
    </source>
</evidence>
<keyword evidence="2" id="KW-1185">Reference proteome</keyword>
<organism evidence="1 2">
    <name type="scientific">Arabis nemorensis</name>
    <dbReference type="NCBI Taxonomy" id="586526"/>
    <lineage>
        <taxon>Eukaryota</taxon>
        <taxon>Viridiplantae</taxon>
        <taxon>Streptophyta</taxon>
        <taxon>Embryophyta</taxon>
        <taxon>Tracheophyta</taxon>
        <taxon>Spermatophyta</taxon>
        <taxon>Magnoliopsida</taxon>
        <taxon>eudicotyledons</taxon>
        <taxon>Gunneridae</taxon>
        <taxon>Pentapetalae</taxon>
        <taxon>rosids</taxon>
        <taxon>malvids</taxon>
        <taxon>Brassicales</taxon>
        <taxon>Brassicaceae</taxon>
        <taxon>Arabideae</taxon>
        <taxon>Arabis</taxon>
    </lineage>
</organism>
<dbReference type="Proteomes" id="UP000489600">
    <property type="component" value="Unassembled WGS sequence"/>
</dbReference>
<proteinExistence type="predicted"/>